<keyword evidence="4" id="KW-1185">Reference proteome</keyword>
<dbReference type="Pfam" id="PF19313">
    <property type="entry name" value="DUF5916"/>
    <property type="match status" value="1"/>
</dbReference>
<evidence type="ECO:0000313" key="4">
    <source>
        <dbReference type="Proteomes" id="UP000294830"/>
    </source>
</evidence>
<dbReference type="InterPro" id="IPR045670">
    <property type="entry name" value="DUF5916"/>
</dbReference>
<gene>
    <name evidence="3" type="ORF">CLV25_11445</name>
</gene>
<dbReference type="GO" id="GO:0030246">
    <property type="term" value="F:carbohydrate binding"/>
    <property type="evidence" value="ECO:0007669"/>
    <property type="project" value="InterPro"/>
</dbReference>
<name>A0A4V2RNI8_9BACT</name>
<dbReference type="GO" id="GO:0016052">
    <property type="term" value="P:carbohydrate catabolic process"/>
    <property type="evidence" value="ECO:0007669"/>
    <property type="project" value="InterPro"/>
</dbReference>
<dbReference type="GO" id="GO:0004553">
    <property type="term" value="F:hydrolase activity, hydrolyzing O-glycosyl compounds"/>
    <property type="evidence" value="ECO:0007669"/>
    <property type="project" value="InterPro"/>
</dbReference>
<evidence type="ECO:0000259" key="2">
    <source>
        <dbReference type="Pfam" id="PF19313"/>
    </source>
</evidence>
<dbReference type="Proteomes" id="UP000294830">
    <property type="component" value="Unassembled WGS sequence"/>
</dbReference>
<feature type="domain" description="DUF5916" evidence="2">
    <location>
        <begin position="236"/>
        <end position="872"/>
    </location>
</feature>
<evidence type="ECO:0000259" key="1">
    <source>
        <dbReference type="Pfam" id="PF06452"/>
    </source>
</evidence>
<sequence>MLVRRSTVFLIMLTFFTATAISREKPIREMSITRIAATPPSIDGKLDDAIWQQGTWEGNFSQYIPNENAKPSQETEFKIFHDDTYIYAAFRCWDTESEKISSILSRRDNADGDLVGLELDSYNDHITAFCFYVNAAGVKWDYTSSDNNGQDANWNPIWWVETSKDTKGWYAEMRIPLSELRFKPAQNSTWGMEAIRWIFRLQERDVWQPMSRSQQGWNANLGTLKWTEKLDSKLPLNITPYVVAQADKFLKDSDDPFRKDGHSYKANIGFDAKLGISNSWTADLTVNPDFGQVDADPSQVNLTAYEIFQQERRPFFVEGRNIFTFGLGVGDGDLGSETLFYTRRIGRRPHHNPDLADDRFIKQPEFTTIIGAAKISGRNPNGLSVGVMEAVTSQEFARIGNRLSEYKIKVEPLTNYGVARISKEMNSANTQFGAIVTSTIRNLDASHLGYLHKSATTGGVNLLQYFDNKKWSLSFSTYFSRVDGSKEAILNTQEAAGHYFQRPDAPHLKIDSSRTSLTGNGGRLILSKESGKLRMMLCGLWKSPRLEVNDLGFVRSVDRLTQIFWAGYRFTKPMGIMRMASLNLNQWAEWTYGGEYQGIGGNINGNISFKNLWSLGLGTNINLKQISTDLLRGGPSVKMDDYANGWAGVSTDESKPFFVEANASLGANISNSSNTFSDWGVSLTYRPTSFLNISIAPGFYSEVNELQYVDRFDVGPARQYVLAKIEQQVFRVSLRVNFSITPNLTLQYWGQPFVATGDYTEFKRADKVMSNRYAERFHVFTPSEIAFNSQRDTYKVNDPNFGSYEFDNPNFTATEFLSNMVLRWEYAPGSTLFVVWSQNRSYSTGLGRTQVGKDVGDLFSTYPYNVFLVKASFRIGR</sequence>
<accession>A0A4V2RNI8</accession>
<dbReference type="AlphaFoldDB" id="A0A4V2RNI8"/>
<feature type="domain" description="Carbohydrate-binding" evidence="1">
    <location>
        <begin position="42"/>
        <end position="194"/>
    </location>
</feature>
<proteinExistence type="predicted"/>
<dbReference type="CDD" id="cd09618">
    <property type="entry name" value="CBM9_like_2"/>
    <property type="match status" value="1"/>
</dbReference>
<dbReference type="Gene3D" id="2.60.40.1190">
    <property type="match status" value="1"/>
</dbReference>
<reference evidence="3 4" key="1">
    <citation type="submission" date="2019-03" db="EMBL/GenBank/DDBJ databases">
        <title>Genomic Encyclopedia of Archaeal and Bacterial Type Strains, Phase II (KMG-II): from individual species to whole genera.</title>
        <authorList>
            <person name="Goeker M."/>
        </authorList>
    </citation>
    <scope>NUCLEOTIDE SEQUENCE [LARGE SCALE GENOMIC DNA]</scope>
    <source>
        <strain evidence="3 4">RL-C</strain>
    </source>
</reference>
<dbReference type="EMBL" id="SLWB01000014">
    <property type="protein sequence ID" value="TCN63890.1"/>
    <property type="molecule type" value="Genomic_DNA"/>
</dbReference>
<dbReference type="SUPFAM" id="SSF49344">
    <property type="entry name" value="CBD9-like"/>
    <property type="match status" value="1"/>
</dbReference>
<organism evidence="3 4">
    <name type="scientific">Acetobacteroides hydrogenigenes</name>
    <dbReference type="NCBI Taxonomy" id="979970"/>
    <lineage>
        <taxon>Bacteria</taxon>
        <taxon>Pseudomonadati</taxon>
        <taxon>Bacteroidota</taxon>
        <taxon>Bacteroidia</taxon>
        <taxon>Bacteroidales</taxon>
        <taxon>Rikenellaceae</taxon>
        <taxon>Acetobacteroides</taxon>
    </lineage>
</organism>
<dbReference type="OrthoDB" id="9786766at2"/>
<dbReference type="Pfam" id="PF06452">
    <property type="entry name" value="CBM9_1"/>
    <property type="match status" value="1"/>
</dbReference>
<dbReference type="RefSeq" id="WP_131840041.1">
    <property type="nucleotide sequence ID" value="NZ_SLWB01000014.1"/>
</dbReference>
<dbReference type="InterPro" id="IPR010502">
    <property type="entry name" value="Carb-bd_dom_fam9"/>
</dbReference>
<comment type="caution">
    <text evidence="3">The sequence shown here is derived from an EMBL/GenBank/DDBJ whole genome shotgun (WGS) entry which is preliminary data.</text>
</comment>
<protein>
    <submittedName>
        <fullName evidence="3">Carbohydrate binding protein with CBM9 domain</fullName>
    </submittedName>
</protein>
<evidence type="ECO:0000313" key="3">
    <source>
        <dbReference type="EMBL" id="TCN63890.1"/>
    </source>
</evidence>